<keyword evidence="6" id="KW-0325">Glycoprotein</keyword>
<dbReference type="GO" id="GO:0016020">
    <property type="term" value="C:membrane"/>
    <property type="evidence" value="ECO:0007669"/>
    <property type="project" value="UniProtKB-SubCell"/>
</dbReference>
<dbReference type="PANTHER" id="PTHR12270:SF52">
    <property type="entry name" value="GLYCOSYLTRANSFERASE-LIKE PROTEIN GNT13-RELATED"/>
    <property type="match status" value="1"/>
</dbReference>
<dbReference type="EMBL" id="RBNJ01000403">
    <property type="protein sequence ID" value="RUS34597.1"/>
    <property type="molecule type" value="Genomic_DNA"/>
</dbReference>
<organism evidence="9 10">
    <name type="scientific">Jimgerdemannia flammicorona</name>
    <dbReference type="NCBI Taxonomy" id="994334"/>
    <lineage>
        <taxon>Eukaryota</taxon>
        <taxon>Fungi</taxon>
        <taxon>Fungi incertae sedis</taxon>
        <taxon>Mucoromycota</taxon>
        <taxon>Mucoromycotina</taxon>
        <taxon>Endogonomycetes</taxon>
        <taxon>Endogonales</taxon>
        <taxon>Endogonaceae</taxon>
        <taxon>Jimgerdemannia</taxon>
    </lineage>
</organism>
<accession>A0A433QY23</accession>
<dbReference type="InterPro" id="IPR051292">
    <property type="entry name" value="Xyl/GlcA_transferase"/>
</dbReference>
<evidence type="ECO:0000256" key="2">
    <source>
        <dbReference type="ARBA" id="ARBA00022692"/>
    </source>
</evidence>
<evidence type="ECO:0000256" key="8">
    <source>
        <dbReference type="SAM" id="Phobius"/>
    </source>
</evidence>
<dbReference type="PANTHER" id="PTHR12270">
    <property type="entry name" value="GLYCOSYLTRANSFERASE-RELATED"/>
    <property type="match status" value="1"/>
</dbReference>
<gene>
    <name evidence="9" type="ORF">BC938DRAFT_479575</name>
</gene>
<keyword evidence="5 8" id="KW-0472">Membrane</keyword>
<evidence type="ECO:0000256" key="5">
    <source>
        <dbReference type="ARBA" id="ARBA00023136"/>
    </source>
</evidence>
<evidence type="ECO:0000313" key="9">
    <source>
        <dbReference type="EMBL" id="RUS34597.1"/>
    </source>
</evidence>
<keyword evidence="4 8" id="KW-1133">Transmembrane helix</keyword>
<evidence type="ECO:0000256" key="7">
    <source>
        <dbReference type="SAM" id="MobiDB-lite"/>
    </source>
</evidence>
<name>A0A433QY23_9FUNG</name>
<dbReference type="Pfam" id="PF13896">
    <property type="entry name" value="Glyco_transf_49"/>
    <property type="match status" value="1"/>
</dbReference>
<keyword evidence="10" id="KW-1185">Reference proteome</keyword>
<evidence type="ECO:0000256" key="4">
    <source>
        <dbReference type="ARBA" id="ARBA00022989"/>
    </source>
</evidence>
<feature type="transmembrane region" description="Helical" evidence="8">
    <location>
        <begin position="121"/>
        <end position="140"/>
    </location>
</feature>
<dbReference type="GO" id="GO:0035269">
    <property type="term" value="P:protein O-linked glycosylation via mannose"/>
    <property type="evidence" value="ECO:0007669"/>
    <property type="project" value="TreeGrafter"/>
</dbReference>
<evidence type="ECO:0000313" key="10">
    <source>
        <dbReference type="Proteomes" id="UP000274822"/>
    </source>
</evidence>
<keyword evidence="3" id="KW-0735">Signal-anchor</keyword>
<evidence type="ECO:0000256" key="1">
    <source>
        <dbReference type="ARBA" id="ARBA00004606"/>
    </source>
</evidence>
<protein>
    <submittedName>
        <fullName evidence="9">Glycosyl-transferase for dystroglycan-domain-containing protein</fullName>
    </submittedName>
</protein>
<evidence type="ECO:0000256" key="6">
    <source>
        <dbReference type="ARBA" id="ARBA00023180"/>
    </source>
</evidence>
<keyword evidence="2 8" id="KW-0812">Transmembrane</keyword>
<proteinExistence type="predicted"/>
<comment type="subcellular location">
    <subcellularLocation>
        <location evidence="1">Membrane</location>
        <topology evidence="1">Single-pass type II membrane protein</topology>
    </subcellularLocation>
</comment>
<sequence>MAKPNITNRDRNGLWLEGAKANADGFVAFGIWQPYLSWMCADSEGPDQVGLDIISPPPCPEQSHPVRLSIRVTGMDTFFNRTQVRLDRIWRQWARRRRHNLPYTAAKRPLTSQPQASPTRALLLPCLLLFALILFVWPRLGKHVSPAQRPDSAARTPHHEQYHGSTSAPSVTICNPTNRCSSWLVGRWDWQALVQQGVYHDVHRVSVPVGMSLTLEGEPDAEAEEERWDEEGEKSQQRVGKSVVLNVGEFSCDSKKHSLCKLVREIEVKTSIFIALDQIKRNMTRKHAAETEIIYTHPPTLAFPSTEVTLVSQFSINRLERFEDAIGAWEGPIAAVIYLTQSTDIDPLHTYFNDAAKSALYSRVTLTILKPAYDAHNVHLRYPINRLRNLATATAPTDYVFVIDADFVPSKSLHAFAAHHAVPLLSPRTQQAHRIALVIPCIALVEAHMGPIPATPADLRPLFRTGAAFVTDPRAGHGPTLTTQQFLARPFFAQDPHTYEVCYESQWEPYYILHRSTAPAYDERFRNQGGDKQSHALILNAMGYRFRVARGEFIVHREHAKLVWPGGGLGKAQKEEKEWTYFDGFMREVEETFGKGARWPRGCAAKGVGWTVQRRDVVGIGVGGL</sequence>
<evidence type="ECO:0000256" key="3">
    <source>
        <dbReference type="ARBA" id="ARBA00022968"/>
    </source>
</evidence>
<dbReference type="AlphaFoldDB" id="A0A433QY23"/>
<dbReference type="Proteomes" id="UP000274822">
    <property type="component" value="Unassembled WGS sequence"/>
</dbReference>
<reference evidence="9 10" key="1">
    <citation type="journal article" date="2018" name="New Phytol.">
        <title>Phylogenomics of Endogonaceae and evolution of mycorrhizas within Mucoromycota.</title>
        <authorList>
            <person name="Chang Y."/>
            <person name="Desiro A."/>
            <person name="Na H."/>
            <person name="Sandor L."/>
            <person name="Lipzen A."/>
            <person name="Clum A."/>
            <person name="Barry K."/>
            <person name="Grigoriev I.V."/>
            <person name="Martin F.M."/>
            <person name="Stajich J.E."/>
            <person name="Smith M.E."/>
            <person name="Bonito G."/>
            <person name="Spatafora J.W."/>
        </authorList>
    </citation>
    <scope>NUCLEOTIDE SEQUENCE [LARGE SCALE GENOMIC DNA]</scope>
    <source>
        <strain evidence="9 10">AD002</strain>
    </source>
</reference>
<feature type="region of interest" description="Disordered" evidence="7">
    <location>
        <begin position="146"/>
        <end position="169"/>
    </location>
</feature>
<keyword evidence="9" id="KW-0808">Transferase</keyword>
<comment type="caution">
    <text evidence="9">The sequence shown here is derived from an EMBL/GenBank/DDBJ whole genome shotgun (WGS) entry which is preliminary data.</text>
</comment>
<feature type="compositionally biased region" description="Acidic residues" evidence="7">
    <location>
        <begin position="217"/>
        <end position="232"/>
    </location>
</feature>
<dbReference type="GO" id="GO:0015020">
    <property type="term" value="F:glucuronosyltransferase activity"/>
    <property type="evidence" value="ECO:0007669"/>
    <property type="project" value="TreeGrafter"/>
</dbReference>
<feature type="region of interest" description="Disordered" evidence="7">
    <location>
        <begin position="215"/>
        <end position="236"/>
    </location>
</feature>
<dbReference type="GO" id="GO:0042285">
    <property type="term" value="F:xylosyltransferase activity"/>
    <property type="evidence" value="ECO:0007669"/>
    <property type="project" value="TreeGrafter"/>
</dbReference>